<keyword evidence="2" id="KW-0235">DNA replication</keyword>
<dbReference type="AlphaFoldDB" id="Q31A81"/>
<keyword evidence="1 8" id="KW-0436">Ligase</keyword>
<reference evidence="9" key="1">
    <citation type="submission" date="2005-07" db="EMBL/GenBank/DDBJ databases">
        <title>Complete sequence of Prochlorococcus marinus str. MIT 9312.</title>
        <authorList>
            <consortium name="US DOE Joint Genome Institute"/>
            <person name="Copeland A."/>
            <person name="Lucas S."/>
            <person name="Lapidus A."/>
            <person name="Barry K."/>
            <person name="Detter J.C."/>
            <person name="Glavina T."/>
            <person name="Hammon N."/>
            <person name="Israni S."/>
            <person name="Pitluck S."/>
            <person name="Thiel J."/>
            <person name="Schmutz J."/>
            <person name="Larimer F."/>
            <person name="Land M."/>
            <person name="Kyrpides N."/>
            <person name="Lykidis A."/>
            <person name="Richardson P."/>
        </authorList>
    </citation>
    <scope>NUCLEOTIDE SEQUENCE [LARGE SCALE GENOMIC DNA]</scope>
    <source>
        <strain evidence="9">MIT 9312</strain>
    </source>
</reference>
<evidence type="ECO:0000313" key="8">
    <source>
        <dbReference type="EMBL" id="ABB50214.1"/>
    </source>
</evidence>
<dbReference type="CDD" id="cd07998">
    <property type="entry name" value="WGR_DNA_ligase"/>
    <property type="match status" value="1"/>
</dbReference>
<evidence type="ECO:0000259" key="7">
    <source>
        <dbReference type="PROSITE" id="PS51977"/>
    </source>
</evidence>
<organism evidence="8 9">
    <name type="scientific">Prochlorococcus marinus (strain MIT 9312)</name>
    <dbReference type="NCBI Taxonomy" id="74546"/>
    <lineage>
        <taxon>Bacteria</taxon>
        <taxon>Bacillati</taxon>
        <taxon>Cyanobacteriota</taxon>
        <taxon>Cyanophyceae</taxon>
        <taxon>Synechococcales</taxon>
        <taxon>Prochlorococcaceae</taxon>
        <taxon>Prochlorococcus</taxon>
    </lineage>
</organism>
<dbReference type="Pfam" id="PF01068">
    <property type="entry name" value="DNA_ligase_A_M"/>
    <property type="match status" value="1"/>
</dbReference>
<keyword evidence="4" id="KW-0234">DNA repair</keyword>
<dbReference type="InterPro" id="IPR050326">
    <property type="entry name" value="NAD_dep_DNA_ligaseB"/>
</dbReference>
<feature type="domain" description="ATP-dependent DNA ligase family profile" evidence="6">
    <location>
        <begin position="171"/>
        <end position="274"/>
    </location>
</feature>
<dbReference type="STRING" id="74546.PMT9312_1155"/>
<dbReference type="SUPFAM" id="SSF142921">
    <property type="entry name" value="WGR domain-like"/>
    <property type="match status" value="1"/>
</dbReference>
<dbReference type="GO" id="GO:0006310">
    <property type="term" value="P:DNA recombination"/>
    <property type="evidence" value="ECO:0007669"/>
    <property type="project" value="InterPro"/>
</dbReference>
<evidence type="ECO:0000259" key="6">
    <source>
        <dbReference type="PROSITE" id="PS50160"/>
    </source>
</evidence>
<gene>
    <name evidence="8" type="ordered locus">PMT9312_1155</name>
</gene>
<evidence type="ECO:0000313" key="9">
    <source>
        <dbReference type="Proteomes" id="UP000002715"/>
    </source>
</evidence>
<name>Q31A81_PROM9</name>
<dbReference type="PANTHER" id="PTHR47810">
    <property type="entry name" value="DNA LIGASE"/>
    <property type="match status" value="1"/>
</dbReference>
<dbReference type="Gene3D" id="3.30.470.30">
    <property type="entry name" value="DNA ligase/mRNA capping enzyme"/>
    <property type="match status" value="1"/>
</dbReference>
<dbReference type="PROSITE" id="PS50160">
    <property type="entry name" value="DNA_LIGASE_A3"/>
    <property type="match status" value="1"/>
</dbReference>
<feature type="compositionally biased region" description="Basic and acidic residues" evidence="5">
    <location>
        <begin position="85"/>
        <end position="94"/>
    </location>
</feature>
<dbReference type="GO" id="GO:0006281">
    <property type="term" value="P:DNA repair"/>
    <property type="evidence" value="ECO:0007669"/>
    <property type="project" value="UniProtKB-KW"/>
</dbReference>
<sequence>MKNEKISLSFTEGSSDKVYQAELKEVDGGFNVTFQYGRRGKPLQSGTKTKTPATYDDAKKIYDKLVLSKTSKGYAPEDSSVEYAETEKAGESTDFKPQLLNPINNENLEELFNNFSRVYMQTKHDGERRGASINNSEIIASNRKGLRVGLQKPIQDALEKLKDGGFIDTEIDSEDMGDHLVIFDVLKFKGLETKENSFSDRVTYLEKLGEEIKSKKLDNALKVDYPTIADSLEKVKDFVESAKSKNEEGVVFKNGDATYNEGRPSSGGNALKLKFVESATLRVSSITEGKRSVSIEINDNGIWISVGKCTVPANQDIPNPGELIEVDYLYAIKDGALFQPIYKGKRNDLDETAAVISQLKYKKD</sequence>
<dbReference type="EMBL" id="CP000111">
    <property type="protein sequence ID" value="ABB50214.1"/>
    <property type="molecule type" value="Genomic_DNA"/>
</dbReference>
<dbReference type="OrthoDB" id="9802472at2"/>
<feature type="domain" description="WGR" evidence="7">
    <location>
        <begin position="1"/>
        <end position="87"/>
    </location>
</feature>
<dbReference type="Gene3D" id="2.20.140.10">
    <property type="entry name" value="WGR domain"/>
    <property type="match status" value="1"/>
</dbReference>
<dbReference type="Pfam" id="PF05406">
    <property type="entry name" value="WGR"/>
    <property type="match status" value="1"/>
</dbReference>
<evidence type="ECO:0000256" key="4">
    <source>
        <dbReference type="ARBA" id="ARBA00023204"/>
    </source>
</evidence>
<evidence type="ECO:0000256" key="2">
    <source>
        <dbReference type="ARBA" id="ARBA00022705"/>
    </source>
</evidence>
<dbReference type="InterPro" id="IPR008893">
    <property type="entry name" value="WGR_domain"/>
</dbReference>
<dbReference type="InterPro" id="IPR012310">
    <property type="entry name" value="DNA_ligase_ATP-dep_cent"/>
</dbReference>
<accession>Q31A81</accession>
<dbReference type="PROSITE" id="PS51977">
    <property type="entry name" value="WGR"/>
    <property type="match status" value="1"/>
</dbReference>
<dbReference type="PANTHER" id="PTHR47810:SF1">
    <property type="entry name" value="DNA LIGASE B"/>
    <property type="match status" value="1"/>
</dbReference>
<dbReference type="GO" id="GO:0005524">
    <property type="term" value="F:ATP binding"/>
    <property type="evidence" value="ECO:0007669"/>
    <property type="project" value="InterPro"/>
</dbReference>
<dbReference type="GO" id="GO:0006260">
    <property type="term" value="P:DNA replication"/>
    <property type="evidence" value="ECO:0007669"/>
    <property type="project" value="UniProtKB-KW"/>
</dbReference>
<evidence type="ECO:0000256" key="1">
    <source>
        <dbReference type="ARBA" id="ARBA00022598"/>
    </source>
</evidence>
<dbReference type="GO" id="GO:0003910">
    <property type="term" value="F:DNA ligase (ATP) activity"/>
    <property type="evidence" value="ECO:0007669"/>
    <property type="project" value="InterPro"/>
</dbReference>
<dbReference type="RefSeq" id="WP_011376704.1">
    <property type="nucleotide sequence ID" value="NC_007577.1"/>
</dbReference>
<evidence type="ECO:0000256" key="3">
    <source>
        <dbReference type="ARBA" id="ARBA00022763"/>
    </source>
</evidence>
<keyword evidence="3" id="KW-0227">DNA damage</keyword>
<evidence type="ECO:0000256" key="5">
    <source>
        <dbReference type="SAM" id="MobiDB-lite"/>
    </source>
</evidence>
<dbReference type="CDD" id="cd06846">
    <property type="entry name" value="Adenylation_DNA_ligase_like"/>
    <property type="match status" value="1"/>
</dbReference>
<dbReference type="eggNOG" id="COG1793">
    <property type="taxonomic scope" value="Bacteria"/>
</dbReference>
<dbReference type="InterPro" id="IPR036930">
    <property type="entry name" value="WGR_dom_sf"/>
</dbReference>
<dbReference type="SUPFAM" id="SSF56091">
    <property type="entry name" value="DNA ligase/mRNA capping enzyme, catalytic domain"/>
    <property type="match status" value="1"/>
</dbReference>
<dbReference type="HOGENOM" id="CLU_042152_0_0_3"/>
<dbReference type="KEGG" id="pmi:PMT9312_1155"/>
<feature type="region of interest" description="Disordered" evidence="5">
    <location>
        <begin position="77"/>
        <end position="97"/>
    </location>
</feature>
<dbReference type="Proteomes" id="UP000002715">
    <property type="component" value="Chromosome"/>
</dbReference>
<protein>
    <submittedName>
        <fullName evidence="8">ATP-dependent DNA ligase</fullName>
    </submittedName>
</protein>
<proteinExistence type="predicted"/>
<dbReference type="SMART" id="SM00773">
    <property type="entry name" value="WGR"/>
    <property type="match status" value="1"/>
</dbReference>